<dbReference type="InterPro" id="IPR033315">
    <property type="entry name" value="Fan1-like"/>
</dbReference>
<keyword evidence="4 8" id="KW-0479">Metal-binding</keyword>
<evidence type="ECO:0000256" key="4">
    <source>
        <dbReference type="ARBA" id="ARBA00022723"/>
    </source>
</evidence>
<dbReference type="OrthoDB" id="312891at2759"/>
<protein>
    <recommendedName>
        <fullName evidence="8">Fanconi-associated nuclease</fullName>
        <ecNumber evidence="8">3.1.4.1</ecNumber>
    </recommendedName>
</protein>
<dbReference type="GO" id="GO:0005634">
    <property type="term" value="C:nucleus"/>
    <property type="evidence" value="ECO:0007669"/>
    <property type="project" value="UniProtKB-SubCell"/>
</dbReference>
<keyword evidence="5 8" id="KW-0378">Hydrolase</keyword>
<dbReference type="SMART" id="SM00990">
    <property type="entry name" value="VRR_NUC"/>
    <property type="match status" value="1"/>
</dbReference>
<dbReference type="InterPro" id="IPR014883">
    <property type="entry name" value="VRR_NUC"/>
</dbReference>
<evidence type="ECO:0000256" key="6">
    <source>
        <dbReference type="ARBA" id="ARBA00022842"/>
    </source>
</evidence>
<dbReference type="PANTHER" id="PTHR15749:SF4">
    <property type="entry name" value="FANCONI-ASSOCIATED NUCLEASE 1"/>
    <property type="match status" value="1"/>
</dbReference>
<keyword evidence="11" id="KW-1185">Reference proteome</keyword>
<dbReference type="GO" id="GO:0036297">
    <property type="term" value="P:interstrand cross-link repair"/>
    <property type="evidence" value="ECO:0007669"/>
    <property type="project" value="InterPro"/>
</dbReference>
<dbReference type="Pfam" id="PF21315">
    <property type="entry name" value="FAN1_HTH"/>
    <property type="match status" value="1"/>
</dbReference>
<dbReference type="InterPro" id="IPR049126">
    <property type="entry name" value="FAN1-like_TPR"/>
</dbReference>
<sequence length="768" mass="90942">MSKRRPAYSKPEKKLKVQENLLTKYYTAKVQHEDKNTLATVKKEEITQTNSCKNTVQVHEIKTKTPQTPEDYIKKPELLETITPYQEAKYYELNSSPNENEEKIYLSDTFYLDFFKQIIEDMSVYKTSMFNDSDNLIINSFLCLSQPSQILYTRLLMRQDKYILQSSLSYPGIANPIFSCTELILKSFAYSSDQAFLLNNIQDSYIFLYSLTIDFLSQIEQHLRNVLIKKLDIDTVDISAPKPWCKLWYLYTKNIYYKNHIEKIGFQVSEEFLDSRKNQKIMAVMEILSFLKGFFIGVEENMFLDMVKPKDFPEFICLENKSRSLFIRIQHAYGFYSSENIMGMLGENSSKGLIKADYVVSAKEFPLFLDYEDTLKSEAAYCFKLLLENLQLYRYSQQTCYVIAKEIALIGLEDFKMNIQDFLFIYKNIQSPDWKLQYTNKERWARTLHICVDIIQKSKDWDLSLVILFYLLSNPYYITKRGHWWERVIIISNSHINLKSESEDLKTLALSDPYLRTGKRLKLETRGQKRLNPHNPYKFFDYLHPLYEERTIKAFSVTLYGKLRFVIGNEDMSVEDYALNHLKSEGWLGFHSENSILPSIYGILMWEFLFYDKIPYVFQNRYQNCPLDFRDDNFMLKRIDVYEKIYTEISQAEDVGEYFDIKYEKYKKQMNLFVDWGSLETWGKPFVKNVIKGLKSCLLKIIQVFAENYRYYSSGMPDLVLIKNEQVKFVEVKSTNDKLSDQQRMWIRLLTINGCCTEVLHIVDITKN</sequence>
<evidence type="ECO:0000259" key="9">
    <source>
        <dbReference type="SMART" id="SM00990"/>
    </source>
</evidence>
<dbReference type="GO" id="GO:0004528">
    <property type="term" value="F:phosphodiesterase I activity"/>
    <property type="evidence" value="ECO:0007669"/>
    <property type="project" value="UniProtKB-EC"/>
</dbReference>
<comment type="caution">
    <text evidence="10">The sequence shown here is derived from an EMBL/GenBank/DDBJ whole genome shotgun (WGS) entry which is preliminary data.</text>
</comment>
<evidence type="ECO:0000256" key="1">
    <source>
        <dbReference type="ARBA" id="ARBA00000983"/>
    </source>
</evidence>
<feature type="domain" description="VRR-NUC" evidence="9">
    <location>
        <begin position="678"/>
        <end position="764"/>
    </location>
</feature>
<dbReference type="EMBL" id="MPUH01000593">
    <property type="protein sequence ID" value="OMJ77098.1"/>
    <property type="molecule type" value="Genomic_DNA"/>
</dbReference>
<dbReference type="GO" id="GO:0008409">
    <property type="term" value="F:5'-3' exonuclease activity"/>
    <property type="evidence" value="ECO:0007669"/>
    <property type="project" value="TreeGrafter"/>
</dbReference>
<comment type="cofactor">
    <cofactor evidence="8">
        <name>Mg(2+)</name>
        <dbReference type="ChEBI" id="CHEBI:18420"/>
    </cofactor>
    <cofactor evidence="8">
        <name>Mn(2+)</name>
        <dbReference type="ChEBI" id="CHEBI:29035"/>
    </cofactor>
</comment>
<dbReference type="InterPro" id="IPR011856">
    <property type="entry name" value="tRNA_endonuc-like_dom_sf"/>
</dbReference>
<proteinExistence type="inferred from homology"/>
<dbReference type="Pfam" id="PF21170">
    <property type="entry name" value="FAN1_TPR"/>
    <property type="match status" value="1"/>
</dbReference>
<organism evidence="10 11">
    <name type="scientific">Stentor coeruleus</name>
    <dbReference type="NCBI Taxonomy" id="5963"/>
    <lineage>
        <taxon>Eukaryota</taxon>
        <taxon>Sar</taxon>
        <taxon>Alveolata</taxon>
        <taxon>Ciliophora</taxon>
        <taxon>Postciliodesmatophora</taxon>
        <taxon>Heterotrichea</taxon>
        <taxon>Heterotrichida</taxon>
        <taxon>Stentoridae</taxon>
        <taxon>Stentor</taxon>
    </lineage>
</organism>
<evidence type="ECO:0000256" key="7">
    <source>
        <dbReference type="ARBA" id="ARBA00023211"/>
    </source>
</evidence>
<dbReference type="GO" id="GO:0017108">
    <property type="term" value="F:5'-flap endonuclease activity"/>
    <property type="evidence" value="ECO:0007669"/>
    <property type="project" value="TreeGrafter"/>
</dbReference>
<dbReference type="PANTHER" id="PTHR15749">
    <property type="entry name" value="FANCONI-ASSOCIATED NUCLEASE 1"/>
    <property type="match status" value="1"/>
</dbReference>
<gene>
    <name evidence="10" type="ORF">SteCoe_23369</name>
</gene>
<keyword evidence="8" id="KW-0234">DNA repair</keyword>
<evidence type="ECO:0000313" key="10">
    <source>
        <dbReference type="EMBL" id="OMJ77098.1"/>
    </source>
</evidence>
<evidence type="ECO:0000256" key="2">
    <source>
        <dbReference type="ARBA" id="ARBA00005533"/>
    </source>
</evidence>
<comment type="subcellular location">
    <subcellularLocation>
        <location evidence="8">Nucleus</location>
    </subcellularLocation>
</comment>
<dbReference type="AlphaFoldDB" id="A0A1R2BK12"/>
<dbReference type="GO" id="GO:0046872">
    <property type="term" value="F:metal ion binding"/>
    <property type="evidence" value="ECO:0007669"/>
    <property type="project" value="UniProtKB-KW"/>
</dbReference>
<keyword evidence="3 8" id="KW-0540">Nuclease</keyword>
<evidence type="ECO:0000256" key="3">
    <source>
        <dbReference type="ARBA" id="ARBA00022722"/>
    </source>
</evidence>
<keyword evidence="8" id="KW-0227">DNA damage</keyword>
<evidence type="ECO:0000313" key="11">
    <source>
        <dbReference type="Proteomes" id="UP000187209"/>
    </source>
</evidence>
<dbReference type="Pfam" id="PF08774">
    <property type="entry name" value="VRR_NUC"/>
    <property type="match status" value="1"/>
</dbReference>
<evidence type="ECO:0000256" key="8">
    <source>
        <dbReference type="RuleBase" id="RU365033"/>
    </source>
</evidence>
<comment type="similarity">
    <text evidence="2 8">Belongs to the FAN1 family.</text>
</comment>
<keyword evidence="7 8" id="KW-0464">Manganese</keyword>
<accession>A0A1R2BK12</accession>
<dbReference type="EC" id="3.1.4.1" evidence="8"/>
<dbReference type="GO" id="GO:0070336">
    <property type="term" value="F:flap-structured DNA binding"/>
    <property type="evidence" value="ECO:0007669"/>
    <property type="project" value="TreeGrafter"/>
</dbReference>
<comment type="catalytic activity">
    <reaction evidence="1 8">
        <text>Hydrolytically removes 5'-nucleotides successively from the 3'-hydroxy termini of 3'-hydroxy-terminated oligonucleotides.</text>
        <dbReference type="EC" id="3.1.4.1"/>
    </reaction>
</comment>
<reference evidence="10 11" key="1">
    <citation type="submission" date="2016-11" db="EMBL/GenBank/DDBJ databases">
        <title>The macronuclear genome of Stentor coeruleus: a giant cell with tiny introns.</title>
        <authorList>
            <person name="Slabodnick M."/>
            <person name="Ruby J.G."/>
            <person name="Reiff S.B."/>
            <person name="Swart E.C."/>
            <person name="Gosai S."/>
            <person name="Prabakaran S."/>
            <person name="Witkowska E."/>
            <person name="Larue G.E."/>
            <person name="Fisher S."/>
            <person name="Freeman R.M."/>
            <person name="Gunawardena J."/>
            <person name="Chu W."/>
            <person name="Stover N.A."/>
            <person name="Gregory B.D."/>
            <person name="Nowacki M."/>
            <person name="Derisi J."/>
            <person name="Roy S.W."/>
            <person name="Marshall W.F."/>
            <person name="Sood P."/>
        </authorList>
    </citation>
    <scope>NUCLEOTIDE SEQUENCE [LARGE SCALE GENOMIC DNA]</scope>
    <source>
        <strain evidence="10">WM001</strain>
    </source>
</reference>
<name>A0A1R2BK12_9CILI</name>
<keyword evidence="8" id="KW-0539">Nucleus</keyword>
<comment type="function">
    <text evidence="8">Nuclease required for the repair of DNA interstrand cross-links (ICL). Acts as a 5'-3' exonuclease that anchors at a cut end of DNA and cleaves DNA successively at every third nucleotide, allowing to excise an ICL from one strand through flanking incisions.</text>
</comment>
<keyword evidence="6 8" id="KW-0460">Magnesium</keyword>
<dbReference type="Proteomes" id="UP000187209">
    <property type="component" value="Unassembled WGS sequence"/>
</dbReference>
<dbReference type="Gene3D" id="3.40.1350.10">
    <property type="match status" value="1"/>
</dbReference>
<dbReference type="InterPro" id="IPR049125">
    <property type="entry name" value="FAN1-like_WH"/>
</dbReference>
<evidence type="ECO:0000256" key="5">
    <source>
        <dbReference type="ARBA" id="ARBA00022801"/>
    </source>
</evidence>